<reference evidence="2 3" key="1">
    <citation type="journal article" date="2016" name="Nat. Commun.">
        <title>Thousands of microbial genomes shed light on interconnected biogeochemical processes in an aquifer system.</title>
        <authorList>
            <person name="Anantharaman K."/>
            <person name="Brown C.T."/>
            <person name="Hug L.A."/>
            <person name="Sharon I."/>
            <person name="Castelle C.J."/>
            <person name="Probst A.J."/>
            <person name="Thomas B.C."/>
            <person name="Singh A."/>
            <person name="Wilkins M.J."/>
            <person name="Karaoz U."/>
            <person name="Brodie E.L."/>
            <person name="Williams K.H."/>
            <person name="Hubbard S.S."/>
            <person name="Banfield J.F."/>
        </authorList>
    </citation>
    <scope>NUCLEOTIDE SEQUENCE [LARGE SCALE GENOMIC DNA]</scope>
</reference>
<dbReference type="GO" id="GO:0004519">
    <property type="term" value="F:endonuclease activity"/>
    <property type="evidence" value="ECO:0007669"/>
    <property type="project" value="UniProtKB-KW"/>
</dbReference>
<evidence type="ECO:0000259" key="1">
    <source>
        <dbReference type="Pfam" id="PF00961"/>
    </source>
</evidence>
<sequence length="151" mass="17671">MEFASYISGFTDGEGTFSISFSLRKKFTLGLEVRPSFSISQHKRNLETLKSIQKYFGVGAIRFSKRDQNYKYEVRSISDIVKRIIPHFERYPLKTTKANDFRIFKKICKEITLGNHLKSGHLKGIITQAYRMNESGKRKYEISYLLKLITR</sequence>
<dbReference type="Proteomes" id="UP000179241">
    <property type="component" value="Unassembled WGS sequence"/>
</dbReference>
<dbReference type="EMBL" id="MGHU01000004">
    <property type="protein sequence ID" value="OGM78237.1"/>
    <property type="molecule type" value="Genomic_DNA"/>
</dbReference>
<dbReference type="PANTHER" id="PTHR36181:SF2">
    <property type="entry name" value="INTRON-ENCODED ENDONUCLEASE AI3-RELATED"/>
    <property type="match status" value="1"/>
</dbReference>
<comment type="caution">
    <text evidence="2">The sequence shown here is derived from an EMBL/GenBank/DDBJ whole genome shotgun (WGS) entry which is preliminary data.</text>
</comment>
<keyword evidence="2" id="KW-0540">Nuclease</keyword>
<dbReference type="AlphaFoldDB" id="A0A1F8CPI9"/>
<keyword evidence="2" id="KW-0255">Endonuclease</keyword>
<dbReference type="Gene3D" id="3.10.28.10">
    <property type="entry name" value="Homing endonucleases"/>
    <property type="match status" value="1"/>
</dbReference>
<dbReference type="Pfam" id="PF00961">
    <property type="entry name" value="LAGLIDADG_1"/>
    <property type="match status" value="1"/>
</dbReference>
<evidence type="ECO:0000313" key="3">
    <source>
        <dbReference type="Proteomes" id="UP000179241"/>
    </source>
</evidence>
<dbReference type="InterPro" id="IPR051289">
    <property type="entry name" value="LAGLIDADG_Endonuclease"/>
</dbReference>
<organism evidence="2 3">
    <name type="scientific">Candidatus Woesebacteria bacterium RIFOXYA1_FULL_43_9</name>
    <dbReference type="NCBI Taxonomy" id="1802534"/>
    <lineage>
        <taxon>Bacteria</taxon>
        <taxon>Candidatus Woeseibacteriota</taxon>
    </lineage>
</organism>
<evidence type="ECO:0000313" key="2">
    <source>
        <dbReference type="EMBL" id="OGM78237.1"/>
    </source>
</evidence>
<dbReference type="InterPro" id="IPR004860">
    <property type="entry name" value="LAGLIDADG_dom"/>
</dbReference>
<dbReference type="PANTHER" id="PTHR36181">
    <property type="entry name" value="INTRON-ENCODED ENDONUCLEASE AI3-RELATED"/>
    <property type="match status" value="1"/>
</dbReference>
<name>A0A1F8CPI9_9BACT</name>
<dbReference type="InterPro" id="IPR027434">
    <property type="entry name" value="Homing_endonucl"/>
</dbReference>
<keyword evidence="2" id="KW-0378">Hydrolase</keyword>
<proteinExistence type="predicted"/>
<protein>
    <submittedName>
        <fullName evidence="2">Endonuclease</fullName>
    </submittedName>
</protein>
<accession>A0A1F8CPI9</accession>
<dbReference type="SUPFAM" id="SSF55608">
    <property type="entry name" value="Homing endonucleases"/>
    <property type="match status" value="1"/>
</dbReference>
<feature type="domain" description="Homing endonuclease LAGLIDADG" evidence="1">
    <location>
        <begin position="7"/>
        <end position="108"/>
    </location>
</feature>
<gene>
    <name evidence="2" type="ORF">A2188_02205</name>
</gene>